<dbReference type="EMBL" id="DAKRPA010000078">
    <property type="protein sequence ID" value="DAZ99719.1"/>
    <property type="molecule type" value="Genomic_DNA"/>
</dbReference>
<evidence type="ECO:0000313" key="2">
    <source>
        <dbReference type="EMBL" id="DAZ99719.1"/>
    </source>
</evidence>
<name>A0AAV2Z4T0_9STRA</name>
<reference evidence="2" key="1">
    <citation type="submission" date="2022-11" db="EMBL/GenBank/DDBJ databases">
        <authorList>
            <person name="Morgan W.R."/>
            <person name="Tartar A."/>
        </authorList>
    </citation>
    <scope>NUCLEOTIDE SEQUENCE</scope>
    <source>
        <strain evidence="2">ARSEF 373</strain>
    </source>
</reference>
<comment type="caution">
    <text evidence="2">The sequence shown here is derived from an EMBL/GenBank/DDBJ whole genome shotgun (WGS) entry which is preliminary data.</text>
</comment>
<protein>
    <submittedName>
        <fullName evidence="2">Uncharacterized protein</fullName>
    </submittedName>
</protein>
<evidence type="ECO:0000313" key="3">
    <source>
        <dbReference type="Proteomes" id="UP001146120"/>
    </source>
</evidence>
<feature type="region of interest" description="Disordered" evidence="1">
    <location>
        <begin position="1"/>
        <end position="23"/>
    </location>
</feature>
<dbReference type="Proteomes" id="UP001146120">
    <property type="component" value="Unassembled WGS sequence"/>
</dbReference>
<sequence>MDSPTSSAPSYKRSTRIRVPASW</sequence>
<reference evidence="2" key="2">
    <citation type="journal article" date="2023" name="Microbiol Resour">
        <title>Decontamination and Annotation of the Draft Genome Sequence of the Oomycete Lagenidium giganteum ARSEF 373.</title>
        <authorList>
            <person name="Morgan W.R."/>
            <person name="Tartar A."/>
        </authorList>
    </citation>
    <scope>NUCLEOTIDE SEQUENCE</scope>
    <source>
        <strain evidence="2">ARSEF 373</strain>
    </source>
</reference>
<proteinExistence type="predicted"/>
<evidence type="ECO:0000256" key="1">
    <source>
        <dbReference type="SAM" id="MobiDB-lite"/>
    </source>
</evidence>
<accession>A0AAV2Z4T0</accession>
<organism evidence="2 3">
    <name type="scientific">Lagenidium giganteum</name>
    <dbReference type="NCBI Taxonomy" id="4803"/>
    <lineage>
        <taxon>Eukaryota</taxon>
        <taxon>Sar</taxon>
        <taxon>Stramenopiles</taxon>
        <taxon>Oomycota</taxon>
        <taxon>Peronosporomycetes</taxon>
        <taxon>Pythiales</taxon>
        <taxon>Pythiaceae</taxon>
    </lineage>
</organism>
<gene>
    <name evidence="2" type="ORF">N0F65_000897</name>
</gene>
<keyword evidence="3" id="KW-1185">Reference proteome</keyword>
<dbReference type="AlphaFoldDB" id="A0AAV2Z4T0"/>